<dbReference type="InterPro" id="IPR013059">
    <property type="entry name" value="Trp_tyr_transpt"/>
</dbReference>
<comment type="subcellular location">
    <subcellularLocation>
        <location evidence="1">Cell inner membrane</location>
        <topology evidence="1">Multi-pass membrane protein</topology>
    </subcellularLocation>
</comment>
<dbReference type="Gene3D" id="1.20.1740.10">
    <property type="entry name" value="Amino acid/polyamine transporter I"/>
    <property type="match status" value="1"/>
</dbReference>
<keyword evidence="7 9" id="KW-1133">Transmembrane helix</keyword>
<evidence type="ECO:0000256" key="3">
    <source>
        <dbReference type="ARBA" id="ARBA00022475"/>
    </source>
</evidence>
<feature type="transmembrane region" description="Helical" evidence="9">
    <location>
        <begin position="182"/>
        <end position="203"/>
    </location>
</feature>
<feature type="transmembrane region" description="Helical" evidence="9">
    <location>
        <begin position="113"/>
        <end position="135"/>
    </location>
</feature>
<feature type="transmembrane region" description="Helical" evidence="9">
    <location>
        <begin position="7"/>
        <end position="31"/>
    </location>
</feature>
<dbReference type="PRINTS" id="PR00166">
    <property type="entry name" value="AROAAPRMEASE"/>
</dbReference>
<evidence type="ECO:0000256" key="2">
    <source>
        <dbReference type="ARBA" id="ARBA00022448"/>
    </source>
</evidence>
<feature type="transmembrane region" description="Helical" evidence="9">
    <location>
        <begin position="215"/>
        <end position="234"/>
    </location>
</feature>
<keyword evidence="2" id="KW-0813">Transport</keyword>
<feature type="transmembrane region" description="Helical" evidence="9">
    <location>
        <begin position="278"/>
        <end position="300"/>
    </location>
</feature>
<proteinExistence type="predicted"/>
<evidence type="ECO:0000313" key="11">
    <source>
        <dbReference type="Proteomes" id="UP001330434"/>
    </source>
</evidence>
<evidence type="ECO:0000256" key="6">
    <source>
        <dbReference type="ARBA" id="ARBA00022970"/>
    </source>
</evidence>
<keyword evidence="5 9" id="KW-0812">Transmembrane</keyword>
<dbReference type="EMBL" id="CP133270">
    <property type="protein sequence ID" value="WVX67424.1"/>
    <property type="molecule type" value="Genomic_DNA"/>
</dbReference>
<evidence type="ECO:0000256" key="4">
    <source>
        <dbReference type="ARBA" id="ARBA00022519"/>
    </source>
</evidence>
<reference evidence="10 11" key="1">
    <citation type="journal article" date="2024" name="Environ. Microbiol.">
        <title>Novel evolutionary insights on the interactions of the Holosporales (Alphaproteobacteria) with eukaryotic hosts from comparative genomics.</title>
        <authorList>
            <person name="Giovannini M."/>
            <person name="Petroni G."/>
            <person name="Castelli M."/>
        </authorList>
    </citation>
    <scope>NUCLEOTIDE SEQUENCE [LARGE SCALE GENOMIC DNA]</scope>
    <source>
        <strain evidence="10 11">US_Bl 15I1</strain>
    </source>
</reference>
<feature type="transmembrane region" description="Helical" evidence="9">
    <location>
        <begin position="80"/>
        <end position="101"/>
    </location>
</feature>
<evidence type="ECO:0000256" key="5">
    <source>
        <dbReference type="ARBA" id="ARBA00022692"/>
    </source>
</evidence>
<dbReference type="Proteomes" id="UP001330434">
    <property type="component" value="Chromosome"/>
</dbReference>
<sequence>MTSKFIGSVFIIAGTAIGAGMLAMPLTAGFIDYPTTLIVLFGFWSAMYYATLINLEANLRIQKGISISEITKIVFGKKSASIVLFSLGALLYALVAAYIAGQTSLIRAALPESFFSSQLLMSGVFTFLFALIIAAGIHKLDYINRGFLTLKGIFLLGMVFLLTPHIQIENWMSSVPYSWPQWSLMLPVFFTSFGFQVCIPYIVNYCNQDVKILKRAILIGTLLPFLVYALWLGVSKGILPVEGVLSFEALRAQGGGIGLFIEMLSTQSGVPNVKIFNMGYSLLAMTTSFLGVGFALYLLISEKLDSQKKSKKNIAIILSFLPPWLVVQFYPDGFVIALKYAAAFLSVFALLAPAACVWKLRAQQTETSYQAPGGKYGLILIGIIGFGFLWLGL</sequence>
<feature type="transmembrane region" description="Helical" evidence="9">
    <location>
        <begin position="37"/>
        <end position="59"/>
    </location>
</feature>
<dbReference type="PANTHER" id="PTHR46997">
    <property type="entry name" value="LOW AFFINITY TRYPTOPHAN PERMEASE-RELATED"/>
    <property type="match status" value="1"/>
</dbReference>
<protein>
    <submittedName>
        <fullName evidence="10">Tyrosine-specific transport protein</fullName>
    </submittedName>
</protein>
<gene>
    <name evidence="10" type="ORF">Bealeia1_01629</name>
</gene>
<organism evidence="10 11">
    <name type="scientific">Candidatus Bealeia paramacronuclearis</name>
    <dbReference type="NCBI Taxonomy" id="1921001"/>
    <lineage>
        <taxon>Bacteria</taxon>
        <taxon>Pseudomonadati</taxon>
        <taxon>Pseudomonadota</taxon>
        <taxon>Alphaproteobacteria</taxon>
        <taxon>Holosporales</taxon>
        <taxon>Holosporaceae</taxon>
        <taxon>Candidatus Bealeia</taxon>
    </lineage>
</organism>
<dbReference type="InterPro" id="IPR018227">
    <property type="entry name" value="Amino_acid_transport_2"/>
</dbReference>
<evidence type="ECO:0000256" key="1">
    <source>
        <dbReference type="ARBA" id="ARBA00004429"/>
    </source>
</evidence>
<evidence type="ECO:0000256" key="7">
    <source>
        <dbReference type="ARBA" id="ARBA00022989"/>
    </source>
</evidence>
<keyword evidence="3" id="KW-1003">Cell membrane</keyword>
<dbReference type="RefSeq" id="WP_331256176.1">
    <property type="nucleotide sequence ID" value="NZ_CP133270.1"/>
</dbReference>
<dbReference type="Pfam" id="PF03222">
    <property type="entry name" value="Trp_Tyr_perm"/>
    <property type="match status" value="1"/>
</dbReference>
<dbReference type="PANTHER" id="PTHR46997:SF2">
    <property type="entry name" value="TYROSINE-SPECIFIC TRANSPORT SYSTEM"/>
    <property type="match status" value="1"/>
</dbReference>
<feature type="transmembrane region" description="Helical" evidence="9">
    <location>
        <begin position="312"/>
        <end position="331"/>
    </location>
</feature>
<keyword evidence="6" id="KW-0029">Amino-acid transport</keyword>
<name>A0ABZ2CA47_9PROT</name>
<keyword evidence="8 9" id="KW-0472">Membrane</keyword>
<accession>A0ABZ2CA47</accession>
<feature type="transmembrane region" description="Helical" evidence="9">
    <location>
        <begin position="337"/>
        <end position="361"/>
    </location>
</feature>
<keyword evidence="4" id="KW-0997">Cell inner membrane</keyword>
<feature type="transmembrane region" description="Helical" evidence="9">
    <location>
        <begin position="142"/>
        <end position="162"/>
    </location>
</feature>
<evidence type="ECO:0000256" key="8">
    <source>
        <dbReference type="ARBA" id="ARBA00023136"/>
    </source>
</evidence>
<keyword evidence="11" id="KW-1185">Reference proteome</keyword>
<evidence type="ECO:0000313" key="10">
    <source>
        <dbReference type="EMBL" id="WVX67424.1"/>
    </source>
</evidence>
<evidence type="ECO:0000256" key="9">
    <source>
        <dbReference type="SAM" id="Phobius"/>
    </source>
</evidence>
<feature type="transmembrane region" description="Helical" evidence="9">
    <location>
        <begin position="373"/>
        <end position="391"/>
    </location>
</feature>